<dbReference type="SUPFAM" id="SSF48097">
    <property type="entry name" value="Regulator of G-protein signaling, RGS"/>
    <property type="match status" value="2"/>
</dbReference>
<dbReference type="AlphaFoldDB" id="A0A821MKQ2"/>
<evidence type="ECO:0000313" key="3">
    <source>
        <dbReference type="EMBL" id="CAF4771226.1"/>
    </source>
</evidence>
<dbReference type="Pfam" id="PF00615">
    <property type="entry name" value="RGS"/>
    <property type="match status" value="2"/>
</dbReference>
<dbReference type="InterPro" id="IPR036305">
    <property type="entry name" value="RGS_sf"/>
</dbReference>
<evidence type="ECO:0000256" key="1">
    <source>
        <dbReference type="SAM" id="MobiDB-lite"/>
    </source>
</evidence>
<proteinExistence type="predicted"/>
<dbReference type="InterPro" id="IPR044926">
    <property type="entry name" value="RGS_subdomain_2"/>
</dbReference>
<dbReference type="FunFam" id="1.10.167.10:FF:000005">
    <property type="entry name" value="Putative A-kinase anchor protein 10 mitochondrial"/>
    <property type="match status" value="1"/>
</dbReference>
<dbReference type="InterPro" id="IPR052246">
    <property type="entry name" value="Cell_Polariz_PKAAnc"/>
</dbReference>
<dbReference type="OrthoDB" id="5584247at2759"/>
<feature type="region of interest" description="Disordered" evidence="1">
    <location>
        <begin position="1"/>
        <end position="21"/>
    </location>
</feature>
<sequence>MIKFWKSAAKGKSGCPVRPPEENRSNALEANFYINSTNNLDDVAELFEKKSKLCLKLNDILKDRKAIKNFVIFMESQGNSLLLKCWLELEKFRLNVLCSNESNERNHNKLSHAKSLDIHCTCIKPNSLRDNHKLLNWRGSTSNLRMLERSHGGSSCSNLNDNFVESCDFCENNQYIDLTHEAVKLFKKYVALEAPCKLDVPDKLRKVLISNICHPEGQIKENCFKPIQDYLFQQMETKYFNGFKNHALYTKSQIDVLTTGTIDLRDIIYNENILFYFTEYLEQESRSMLLEFLMAVTHFRDNLINGNTTSDQAQADAIVLYEKYFSLQATSPIGFSTDIRLKIESNICREEGTIATCFDIAYIVVYNSLNNYVRTFLESELYYTYLSEMVKSVDLLSPTSCKSQSDCSSEFSISTHNTLLAMGDPLYKKKRNLSVPDMTIDSNQLYNADALWQRKTHDGLSLGRINSLGRFESKLEPDPDKKDKSILKKMVNKFVPMSTSRVEEEMAWQIAHMIVKDVTDLTMAPQENDNED</sequence>
<evidence type="ECO:0000259" key="2">
    <source>
        <dbReference type="PROSITE" id="PS50132"/>
    </source>
</evidence>
<dbReference type="PANTHER" id="PTHR13155">
    <property type="entry name" value="A-KINASE ANCHOR PROTEINS"/>
    <property type="match status" value="1"/>
</dbReference>
<protein>
    <recommendedName>
        <fullName evidence="2">RGS domain-containing protein</fullName>
    </recommendedName>
</protein>
<gene>
    <name evidence="3" type="ORF">PMACD_LOCUS1834</name>
</gene>
<dbReference type="SMART" id="SM00315">
    <property type="entry name" value="RGS"/>
    <property type="match status" value="2"/>
</dbReference>
<dbReference type="InterPro" id="IPR016137">
    <property type="entry name" value="RGS"/>
</dbReference>
<dbReference type="EMBL" id="CAJOBZ010000003">
    <property type="protein sequence ID" value="CAF4771226.1"/>
    <property type="molecule type" value="Genomic_DNA"/>
</dbReference>
<dbReference type="PANTHER" id="PTHR13155:SF1">
    <property type="entry name" value="A-KINASE ANCHOR PROTEIN 10, MITOCHONDRIAL"/>
    <property type="match status" value="1"/>
</dbReference>
<dbReference type="GO" id="GO:0005886">
    <property type="term" value="C:plasma membrane"/>
    <property type="evidence" value="ECO:0007669"/>
    <property type="project" value="TreeGrafter"/>
</dbReference>
<name>A0A821MKQ2_9NEOP</name>
<feature type="domain" description="RGS" evidence="2">
    <location>
        <begin position="263"/>
        <end position="386"/>
    </location>
</feature>
<organism evidence="3 4">
    <name type="scientific">Pieris macdunnoughi</name>
    <dbReference type="NCBI Taxonomy" id="345717"/>
    <lineage>
        <taxon>Eukaryota</taxon>
        <taxon>Metazoa</taxon>
        <taxon>Ecdysozoa</taxon>
        <taxon>Arthropoda</taxon>
        <taxon>Hexapoda</taxon>
        <taxon>Insecta</taxon>
        <taxon>Pterygota</taxon>
        <taxon>Neoptera</taxon>
        <taxon>Endopterygota</taxon>
        <taxon>Lepidoptera</taxon>
        <taxon>Glossata</taxon>
        <taxon>Ditrysia</taxon>
        <taxon>Papilionoidea</taxon>
        <taxon>Pieridae</taxon>
        <taxon>Pierinae</taxon>
        <taxon>Pieris</taxon>
    </lineage>
</organism>
<dbReference type="GO" id="GO:0008104">
    <property type="term" value="P:intracellular protein localization"/>
    <property type="evidence" value="ECO:0007669"/>
    <property type="project" value="TreeGrafter"/>
</dbReference>
<evidence type="ECO:0000313" key="4">
    <source>
        <dbReference type="Proteomes" id="UP000663880"/>
    </source>
</evidence>
<dbReference type="Gene3D" id="1.10.167.10">
    <property type="entry name" value="Regulator of G-protein Signalling 4, domain 2"/>
    <property type="match status" value="2"/>
</dbReference>
<reference evidence="3" key="1">
    <citation type="submission" date="2021-02" db="EMBL/GenBank/DDBJ databases">
        <authorList>
            <person name="Steward A R."/>
        </authorList>
    </citation>
    <scope>NUCLEOTIDE SEQUENCE</scope>
</reference>
<dbReference type="PROSITE" id="PS50132">
    <property type="entry name" value="RGS"/>
    <property type="match status" value="2"/>
</dbReference>
<dbReference type="GO" id="GO:0005739">
    <property type="term" value="C:mitochondrion"/>
    <property type="evidence" value="ECO:0007669"/>
    <property type="project" value="TreeGrafter"/>
</dbReference>
<comment type="caution">
    <text evidence="3">The sequence shown here is derived from an EMBL/GenBank/DDBJ whole genome shotgun (WGS) entry which is preliminary data.</text>
</comment>
<feature type="domain" description="RGS" evidence="2">
    <location>
        <begin position="56"/>
        <end position="251"/>
    </location>
</feature>
<dbReference type="Proteomes" id="UP000663880">
    <property type="component" value="Unassembled WGS sequence"/>
</dbReference>
<keyword evidence="4" id="KW-1185">Reference proteome</keyword>
<accession>A0A821MKQ2</accession>